<dbReference type="EMBL" id="JABEZY010000013">
    <property type="protein sequence ID" value="MBA0752272.1"/>
    <property type="molecule type" value="Genomic_DNA"/>
</dbReference>
<accession>A0A7J9CV01</accession>
<gene>
    <name evidence="1" type="ORF">Gogos_001120</name>
</gene>
<evidence type="ECO:0000313" key="2">
    <source>
        <dbReference type="Proteomes" id="UP000593579"/>
    </source>
</evidence>
<dbReference type="AlphaFoldDB" id="A0A7J9CV01"/>
<organism evidence="1 2">
    <name type="scientific">Gossypium gossypioides</name>
    <name type="common">Mexican cotton</name>
    <name type="synonym">Selera gossypioides</name>
    <dbReference type="NCBI Taxonomy" id="34282"/>
    <lineage>
        <taxon>Eukaryota</taxon>
        <taxon>Viridiplantae</taxon>
        <taxon>Streptophyta</taxon>
        <taxon>Embryophyta</taxon>
        <taxon>Tracheophyta</taxon>
        <taxon>Spermatophyta</taxon>
        <taxon>Magnoliopsida</taxon>
        <taxon>eudicotyledons</taxon>
        <taxon>Gunneridae</taxon>
        <taxon>Pentapetalae</taxon>
        <taxon>rosids</taxon>
        <taxon>malvids</taxon>
        <taxon>Malvales</taxon>
        <taxon>Malvaceae</taxon>
        <taxon>Malvoideae</taxon>
        <taxon>Gossypium</taxon>
    </lineage>
</organism>
<proteinExistence type="predicted"/>
<feature type="non-terminal residue" evidence="1">
    <location>
        <position position="21"/>
    </location>
</feature>
<keyword evidence="2" id="KW-1185">Reference proteome</keyword>
<name>A0A7J9CV01_GOSGO</name>
<protein>
    <submittedName>
        <fullName evidence="1">Uncharacterized protein</fullName>
    </submittedName>
</protein>
<dbReference type="Proteomes" id="UP000593579">
    <property type="component" value="Unassembled WGS sequence"/>
</dbReference>
<reference evidence="1 2" key="1">
    <citation type="journal article" date="2019" name="Genome Biol. Evol.">
        <title>Insights into the evolution of the New World diploid cottons (Gossypium, subgenus Houzingenia) based on genome sequencing.</title>
        <authorList>
            <person name="Grover C.E."/>
            <person name="Arick M.A. 2nd"/>
            <person name="Thrash A."/>
            <person name="Conover J.L."/>
            <person name="Sanders W.S."/>
            <person name="Peterson D.G."/>
            <person name="Frelichowski J.E."/>
            <person name="Scheffler J.A."/>
            <person name="Scheffler B.E."/>
            <person name="Wendel J.F."/>
        </authorList>
    </citation>
    <scope>NUCLEOTIDE SEQUENCE [LARGE SCALE GENOMIC DNA]</scope>
    <source>
        <strain evidence="1">5</strain>
        <tissue evidence="1">Leaf</tissue>
    </source>
</reference>
<comment type="caution">
    <text evidence="1">The sequence shown here is derived from an EMBL/GenBank/DDBJ whole genome shotgun (WGS) entry which is preliminary data.</text>
</comment>
<sequence>MGYLEDGTRPIKCSMNGKHLE</sequence>
<evidence type="ECO:0000313" key="1">
    <source>
        <dbReference type="EMBL" id="MBA0752272.1"/>
    </source>
</evidence>